<dbReference type="PANTHER" id="PTHR32015">
    <property type="entry name" value="FASTING INDUCED LIPASE"/>
    <property type="match status" value="1"/>
</dbReference>
<evidence type="ECO:0000313" key="2">
    <source>
        <dbReference type="EMBL" id="PYE20297.1"/>
    </source>
</evidence>
<dbReference type="PANTHER" id="PTHR32015:SF1">
    <property type="entry name" value="LIPASE"/>
    <property type="match status" value="1"/>
</dbReference>
<reference evidence="2 3" key="1">
    <citation type="submission" date="2018-06" db="EMBL/GenBank/DDBJ databases">
        <title>Genomic Encyclopedia of Type Strains, Phase IV (KMG-IV): sequencing the most valuable type-strain genomes for metagenomic binning, comparative biology and taxonomic classification.</title>
        <authorList>
            <person name="Goeker M."/>
        </authorList>
    </citation>
    <scope>NUCLEOTIDE SEQUENCE [LARGE SCALE GENOMIC DNA]</scope>
    <source>
        <strain evidence="2 3">DSM 45521</strain>
    </source>
</reference>
<dbReference type="RefSeq" id="WP_110468344.1">
    <property type="nucleotide sequence ID" value="NZ_QJSP01000002.1"/>
</dbReference>
<evidence type="ECO:0000313" key="3">
    <source>
        <dbReference type="Proteomes" id="UP000247591"/>
    </source>
</evidence>
<organism evidence="2 3">
    <name type="scientific">Williamsia limnetica</name>
    <dbReference type="NCBI Taxonomy" id="882452"/>
    <lineage>
        <taxon>Bacteria</taxon>
        <taxon>Bacillati</taxon>
        <taxon>Actinomycetota</taxon>
        <taxon>Actinomycetes</taxon>
        <taxon>Mycobacteriales</taxon>
        <taxon>Nocardiaceae</taxon>
        <taxon>Williamsia</taxon>
    </lineage>
</organism>
<comment type="caution">
    <text evidence="2">The sequence shown here is derived from an EMBL/GenBank/DDBJ whole genome shotgun (WGS) entry which is preliminary data.</text>
</comment>
<evidence type="ECO:0000256" key="1">
    <source>
        <dbReference type="SAM" id="SignalP"/>
    </source>
</evidence>
<proteinExistence type="predicted"/>
<feature type="chain" id="PRO_5039005244" evidence="1">
    <location>
        <begin position="29"/>
        <end position="320"/>
    </location>
</feature>
<sequence>MRWTKRSGVAAAALALVIGLGFAPAATAAPLPVDHNFLAGIPAELANPGGSLPGSNDYSCKPSPEHPNPVVLVHGTAGSQQTNWISLVPALKNEGYCVFALTYGELSPQWPLSRIGGLGDKTVSAWQLKVFVDDVLAKTGAEKVDIVGHSQGTQIPTYWAKYYGGARHIDKYVSLAPFWQGSDGDGQGRSDLIAMFADALGLPPAAIPQTDCPDCVAAPNDDDFAAAIDAPNGPYVQGIDYTNIVTRYDQLVTPYTSGILAGPAGVEVTNIVVQDTCSLDRSDHLSIVANQRSEAMVLNALDPQHPRPVPCLAVPPYTGA</sequence>
<gene>
    <name evidence="2" type="ORF">DFR67_102439</name>
</gene>
<dbReference type="Gene3D" id="3.40.50.1820">
    <property type="entry name" value="alpha/beta hydrolase"/>
    <property type="match status" value="1"/>
</dbReference>
<dbReference type="Pfam" id="PF01674">
    <property type="entry name" value="Lipase_2"/>
    <property type="match status" value="1"/>
</dbReference>
<dbReference type="InterPro" id="IPR002918">
    <property type="entry name" value="Lipase_EstA/Esterase_EstB"/>
</dbReference>
<dbReference type="GO" id="GO:0016042">
    <property type="term" value="P:lipid catabolic process"/>
    <property type="evidence" value="ECO:0007669"/>
    <property type="project" value="InterPro"/>
</dbReference>
<accession>A0A318S1D0</accession>
<dbReference type="AlphaFoldDB" id="A0A318S1D0"/>
<dbReference type="InterPro" id="IPR029058">
    <property type="entry name" value="AB_hydrolase_fold"/>
</dbReference>
<feature type="signal peptide" evidence="1">
    <location>
        <begin position="1"/>
        <end position="28"/>
    </location>
</feature>
<protein>
    <submittedName>
        <fullName evidence="2">Triacylglycerol esterase/lipase EstA (Alpha/beta hydrolase family)</fullName>
    </submittedName>
</protein>
<dbReference type="GO" id="GO:0016298">
    <property type="term" value="F:lipase activity"/>
    <property type="evidence" value="ECO:0007669"/>
    <property type="project" value="TreeGrafter"/>
</dbReference>
<dbReference type="SUPFAM" id="SSF53474">
    <property type="entry name" value="alpha/beta-Hydrolases"/>
    <property type="match status" value="1"/>
</dbReference>
<keyword evidence="1" id="KW-0732">Signal</keyword>
<dbReference type="OrthoDB" id="8871309at2"/>
<name>A0A318S1D0_WILLI</name>
<dbReference type="Proteomes" id="UP000247591">
    <property type="component" value="Unassembled WGS sequence"/>
</dbReference>
<keyword evidence="2" id="KW-0378">Hydrolase</keyword>
<dbReference type="EMBL" id="QJSP01000002">
    <property type="protein sequence ID" value="PYE20297.1"/>
    <property type="molecule type" value="Genomic_DNA"/>
</dbReference>
<keyword evidence="3" id="KW-1185">Reference proteome</keyword>